<dbReference type="GO" id="GO:0003677">
    <property type="term" value="F:DNA binding"/>
    <property type="evidence" value="ECO:0007669"/>
    <property type="project" value="InterPro"/>
</dbReference>
<dbReference type="OrthoDB" id="9811597at2"/>
<dbReference type="KEGG" id="cch:Cag_1078"/>
<gene>
    <name evidence="2" type="ordered locus">Cag_1078</name>
</gene>
<dbReference type="AlphaFoldDB" id="Q3ARN5"/>
<dbReference type="NCBIfam" id="TIGR01439">
    <property type="entry name" value="lp_hng_hel_AbrB"/>
    <property type="match status" value="1"/>
</dbReference>
<dbReference type="Pfam" id="PF04014">
    <property type="entry name" value="MazE_antitoxin"/>
    <property type="match status" value="1"/>
</dbReference>
<dbReference type="SMART" id="SM00966">
    <property type="entry name" value="SpoVT_AbrB"/>
    <property type="match status" value="1"/>
</dbReference>
<dbReference type="SUPFAM" id="SSF89447">
    <property type="entry name" value="AbrB/MazE/MraZ-like"/>
    <property type="match status" value="1"/>
</dbReference>
<organism evidence="2">
    <name type="scientific">Chlorobium chlorochromatii (strain CaD3)</name>
    <dbReference type="NCBI Taxonomy" id="340177"/>
    <lineage>
        <taxon>Bacteria</taxon>
        <taxon>Pseudomonadati</taxon>
        <taxon>Chlorobiota</taxon>
        <taxon>Chlorobiia</taxon>
        <taxon>Chlorobiales</taxon>
        <taxon>Chlorobiaceae</taxon>
        <taxon>Chlorobium/Pelodictyon group</taxon>
        <taxon>Chlorobium</taxon>
    </lineage>
</organism>
<dbReference type="STRING" id="340177.Cag_1078"/>
<dbReference type="HOGENOM" id="CLU_158484_2_1_10"/>
<accession>Q3ARN5</accession>
<proteinExistence type="predicted"/>
<dbReference type="InterPro" id="IPR037914">
    <property type="entry name" value="SpoVT-AbrB_sf"/>
</dbReference>
<protein>
    <submittedName>
        <fullName evidence="2">Transcriptional regulator, AbrB family</fullName>
    </submittedName>
</protein>
<dbReference type="eggNOG" id="COG2002">
    <property type="taxonomic scope" value="Bacteria"/>
</dbReference>
<feature type="domain" description="SpoVT-AbrB" evidence="1">
    <location>
        <begin position="4"/>
        <end position="50"/>
    </location>
</feature>
<evidence type="ECO:0000259" key="1">
    <source>
        <dbReference type="SMART" id="SM00966"/>
    </source>
</evidence>
<evidence type="ECO:0000313" key="2">
    <source>
        <dbReference type="EMBL" id="ABB28340.1"/>
    </source>
</evidence>
<dbReference type="InterPro" id="IPR007159">
    <property type="entry name" value="SpoVT-AbrB_dom"/>
</dbReference>
<dbReference type="Gene3D" id="2.10.260.10">
    <property type="match status" value="1"/>
</dbReference>
<dbReference type="EMBL" id="CP000108">
    <property type="protein sequence ID" value="ABB28340.1"/>
    <property type="molecule type" value="Genomic_DNA"/>
</dbReference>
<name>Q3ARN5_CHLCH</name>
<reference evidence="2" key="1">
    <citation type="submission" date="2005-08" db="EMBL/GenBank/DDBJ databases">
        <title>Complete sequence of Chlorobium chlorochromatii CaD3.</title>
        <authorList>
            <person name="Copeland A."/>
            <person name="Lucas S."/>
            <person name="Lapidus A."/>
            <person name="Barry K."/>
            <person name="Detter J.C."/>
            <person name="Glavina T."/>
            <person name="Hammon N."/>
            <person name="Israni S."/>
            <person name="Pitluck S."/>
            <person name="Bryant D."/>
            <person name="Schmutz J."/>
            <person name="Larimer F."/>
            <person name="Land M."/>
            <person name="Kyrpides N."/>
            <person name="Ivanova N."/>
            <person name="Richardson P."/>
        </authorList>
    </citation>
    <scope>NUCLEOTIDE SEQUENCE [LARGE SCALE GENOMIC DNA]</scope>
    <source>
        <strain evidence="2">CaD3</strain>
    </source>
</reference>
<sequence length="82" mass="9519">MPITTMTSKGQVTIPKEIRDLLELHSGDRLEFTFEKWGRLVVSPVKKNVDDLFGRLFDPTRKAFSTEAINDALRQKFQHDEQ</sequence>